<keyword evidence="2" id="KW-1185">Reference proteome</keyword>
<evidence type="ECO:0000313" key="1">
    <source>
        <dbReference type="EMBL" id="VTR99711.1"/>
    </source>
</evidence>
<evidence type="ECO:0000313" key="2">
    <source>
        <dbReference type="Proteomes" id="UP000464178"/>
    </source>
</evidence>
<dbReference type="AlphaFoldDB" id="A0A6P2DFT9"/>
<name>A0A6P2DFT9_9BACT</name>
<dbReference type="Gene3D" id="3.40.50.2300">
    <property type="match status" value="1"/>
</dbReference>
<accession>A0A6P2DFT9</accession>
<dbReference type="EMBL" id="LR593886">
    <property type="protein sequence ID" value="VTR99711.1"/>
    <property type="molecule type" value="Genomic_DNA"/>
</dbReference>
<gene>
    <name evidence="1" type="ORF">SOIL9_84260</name>
</gene>
<organism evidence="1 2">
    <name type="scientific">Gemmata massiliana</name>
    <dbReference type="NCBI Taxonomy" id="1210884"/>
    <lineage>
        <taxon>Bacteria</taxon>
        <taxon>Pseudomonadati</taxon>
        <taxon>Planctomycetota</taxon>
        <taxon>Planctomycetia</taxon>
        <taxon>Gemmatales</taxon>
        <taxon>Gemmataceae</taxon>
        <taxon>Gemmata</taxon>
    </lineage>
</organism>
<proteinExistence type="predicted"/>
<dbReference type="Proteomes" id="UP000464178">
    <property type="component" value="Chromosome"/>
</dbReference>
<protein>
    <recommendedName>
        <fullName evidence="3">Response regulatory domain-containing protein</fullName>
    </recommendedName>
</protein>
<evidence type="ECO:0008006" key="3">
    <source>
        <dbReference type="Google" id="ProtNLM"/>
    </source>
</evidence>
<sequence length="132" mass="14146">MRIMTITGSKCTATLTPQRAAKRVVLAGRFALGANVADHFRKLGWEVHTVNADHDVHATAAETDPHAVLLPENAGEESGYLACVKLRQTLPDLKVVVVGAERTAGREKFAEFVGAKFVTEADGVGRFVTAMS</sequence>
<dbReference type="KEGG" id="gms:SOIL9_84260"/>
<reference evidence="1 2" key="1">
    <citation type="submission" date="2019-05" db="EMBL/GenBank/DDBJ databases">
        <authorList>
            <consortium name="Science for Life Laboratories"/>
        </authorList>
    </citation>
    <scope>NUCLEOTIDE SEQUENCE [LARGE SCALE GENOMIC DNA]</scope>
    <source>
        <strain evidence="1">Soil9</strain>
    </source>
</reference>